<feature type="non-terminal residue" evidence="1">
    <location>
        <position position="1"/>
    </location>
</feature>
<dbReference type="EMBL" id="KI295474">
    <property type="protein sequence ID" value="ESA02772.1"/>
    <property type="molecule type" value="Genomic_DNA"/>
</dbReference>
<organism evidence="1">
    <name type="scientific">Rhizophagus irregularis (strain DAOM 181602 / DAOM 197198 / MUCL 43194)</name>
    <name type="common">Arbuscular mycorrhizal fungus</name>
    <name type="synonym">Glomus intraradices</name>
    <dbReference type="NCBI Taxonomy" id="747089"/>
    <lineage>
        <taxon>Eukaryota</taxon>
        <taxon>Fungi</taxon>
        <taxon>Fungi incertae sedis</taxon>
        <taxon>Mucoromycota</taxon>
        <taxon>Glomeromycotina</taxon>
        <taxon>Glomeromycetes</taxon>
        <taxon>Glomerales</taxon>
        <taxon>Glomeraceae</taxon>
        <taxon>Rhizophagus</taxon>
    </lineage>
</organism>
<reference evidence="1" key="1">
    <citation type="submission" date="2013-07" db="EMBL/GenBank/DDBJ databases">
        <title>The genome of an arbuscular mycorrhizal fungus provides insights into the evolution of the oldest plant symbiosis.</title>
        <authorList>
            <consortium name="DOE Joint Genome Institute"/>
            <person name="Tisserant E."/>
            <person name="Malbreil M."/>
            <person name="Kuo A."/>
            <person name="Kohler A."/>
            <person name="Symeonidi A."/>
            <person name="Balestrini R."/>
            <person name="Charron P."/>
            <person name="Duensing N."/>
            <person name="Frei-dit-Frey N."/>
            <person name="Gianinazzi-Pearson V."/>
            <person name="Gilbert B."/>
            <person name="Handa Y."/>
            <person name="Hijri M."/>
            <person name="Kaul R."/>
            <person name="Kawaguchi M."/>
            <person name="Krajinski F."/>
            <person name="Lammers P."/>
            <person name="Lapierre D."/>
            <person name="Masclaux F.G."/>
            <person name="Murat C."/>
            <person name="Morin E."/>
            <person name="Ndikumana S."/>
            <person name="Pagni M."/>
            <person name="Petitpierre D."/>
            <person name="Requena N."/>
            <person name="Rosikiewicz P."/>
            <person name="Riley R."/>
            <person name="Saito K."/>
            <person name="San Clemente H."/>
            <person name="Shapiro H."/>
            <person name="van Tuinen D."/>
            <person name="Becard G."/>
            <person name="Bonfante P."/>
            <person name="Paszkowski U."/>
            <person name="Shachar-Hill Y."/>
            <person name="Young J.P."/>
            <person name="Sanders I.R."/>
            <person name="Henrissat B."/>
            <person name="Rensing S.A."/>
            <person name="Grigoriev I.V."/>
            <person name="Corradi N."/>
            <person name="Roux C."/>
            <person name="Martin F."/>
        </authorList>
    </citation>
    <scope>NUCLEOTIDE SEQUENCE</scope>
    <source>
        <strain evidence="1">DAOM 197198</strain>
    </source>
</reference>
<name>U9T5T5_RHIID</name>
<dbReference type="HOGENOM" id="CLU_2298463_0_0_1"/>
<dbReference type="AlphaFoldDB" id="U9T5T5"/>
<evidence type="ECO:0000313" key="1">
    <source>
        <dbReference type="EMBL" id="ESA02772.1"/>
    </source>
</evidence>
<protein>
    <submittedName>
        <fullName evidence="1">Uncharacterized protein</fullName>
    </submittedName>
</protein>
<proteinExistence type="predicted"/>
<gene>
    <name evidence="1" type="ORF">GLOINDRAFT_6190</name>
</gene>
<sequence length="101" mass="11496">NPLDIPEPTKHSGRVAFPRVCRLYVIGNDLNPRIEKLIEGRNGNCWTKVTNRTFEKMKVTNRTLDNKILPLDLYRLLSALGFGSVMVTISSDLRLGFGLYF</sequence>
<accession>U9T5T5</accession>